<dbReference type="PRINTS" id="PR00449">
    <property type="entry name" value="RASTRNSFRMNG"/>
</dbReference>
<feature type="compositionally biased region" description="Low complexity" evidence="5">
    <location>
        <begin position="214"/>
        <end position="223"/>
    </location>
</feature>
<comment type="caution">
    <text evidence="6">The sequence shown here is derived from an EMBL/GenBank/DDBJ whole genome shotgun (WGS) entry which is preliminary data.</text>
</comment>
<feature type="region of interest" description="Disordered" evidence="5">
    <location>
        <begin position="201"/>
        <end position="225"/>
    </location>
</feature>
<dbReference type="GO" id="GO:0005770">
    <property type="term" value="C:late endosome"/>
    <property type="evidence" value="ECO:0007669"/>
    <property type="project" value="TreeGrafter"/>
</dbReference>
<dbReference type="SMART" id="SM00174">
    <property type="entry name" value="RHO"/>
    <property type="match status" value="1"/>
</dbReference>
<dbReference type="PANTHER" id="PTHR47981:SF20">
    <property type="entry name" value="RAS-RELATED PROTEIN RAB-7A"/>
    <property type="match status" value="1"/>
</dbReference>
<feature type="compositionally biased region" description="Low complexity" evidence="5">
    <location>
        <begin position="269"/>
        <end position="285"/>
    </location>
</feature>
<evidence type="ECO:0000256" key="5">
    <source>
        <dbReference type="SAM" id="MobiDB-lite"/>
    </source>
</evidence>
<dbReference type="Gene3D" id="3.40.50.300">
    <property type="entry name" value="P-loop containing nucleotide triphosphate hydrolases"/>
    <property type="match status" value="1"/>
</dbReference>
<dbReference type="InterPro" id="IPR005225">
    <property type="entry name" value="Small_GTP-bd"/>
</dbReference>
<evidence type="ECO:0000256" key="4">
    <source>
        <dbReference type="ARBA" id="ARBA00023289"/>
    </source>
</evidence>
<dbReference type="PANTHER" id="PTHR47981">
    <property type="entry name" value="RAB FAMILY"/>
    <property type="match status" value="1"/>
</dbReference>
<feature type="region of interest" description="Disordered" evidence="5">
    <location>
        <begin position="238"/>
        <end position="285"/>
    </location>
</feature>
<dbReference type="PROSITE" id="PS51421">
    <property type="entry name" value="RAS"/>
    <property type="match status" value="1"/>
</dbReference>
<dbReference type="GO" id="GO:0000329">
    <property type="term" value="C:fungal-type vacuole membrane"/>
    <property type="evidence" value="ECO:0007669"/>
    <property type="project" value="TreeGrafter"/>
</dbReference>
<gene>
    <name evidence="6" type="ORF">EV702DRAFT_609598</name>
</gene>
<dbReference type="GO" id="GO:0005525">
    <property type="term" value="F:GTP binding"/>
    <property type="evidence" value="ECO:0007669"/>
    <property type="project" value="UniProtKB-KW"/>
</dbReference>
<accession>A0A9P7D028</accession>
<reference evidence="6" key="1">
    <citation type="journal article" date="2020" name="New Phytol.">
        <title>Comparative genomics reveals dynamic genome evolution in host specialist ectomycorrhizal fungi.</title>
        <authorList>
            <person name="Lofgren L.A."/>
            <person name="Nguyen N.H."/>
            <person name="Vilgalys R."/>
            <person name="Ruytinx J."/>
            <person name="Liao H.L."/>
            <person name="Branco S."/>
            <person name="Kuo A."/>
            <person name="LaButti K."/>
            <person name="Lipzen A."/>
            <person name="Andreopoulos W."/>
            <person name="Pangilinan J."/>
            <person name="Riley R."/>
            <person name="Hundley H."/>
            <person name="Na H."/>
            <person name="Barry K."/>
            <person name="Grigoriev I.V."/>
            <person name="Stajich J.E."/>
            <person name="Kennedy P.G."/>
        </authorList>
    </citation>
    <scope>NUCLEOTIDE SEQUENCE</scope>
    <source>
        <strain evidence="6">DOB743</strain>
    </source>
</reference>
<dbReference type="PROSITE" id="PS51420">
    <property type="entry name" value="RHO"/>
    <property type="match status" value="1"/>
</dbReference>
<proteinExistence type="inferred from homology"/>
<dbReference type="GO" id="GO:0032889">
    <property type="term" value="P:regulation of vacuole fusion, non-autophagic"/>
    <property type="evidence" value="ECO:0007669"/>
    <property type="project" value="TreeGrafter"/>
</dbReference>
<comment type="similarity">
    <text evidence="1">Belongs to the small GTPase superfamily. Rab family.</text>
</comment>
<evidence type="ECO:0000313" key="6">
    <source>
        <dbReference type="EMBL" id="KAG1772958.1"/>
    </source>
</evidence>
<feature type="compositionally biased region" description="Low complexity" evidence="5">
    <location>
        <begin position="251"/>
        <end position="262"/>
    </location>
</feature>
<dbReference type="InterPro" id="IPR027417">
    <property type="entry name" value="P-loop_NTPase"/>
</dbReference>
<keyword evidence="3" id="KW-0342">GTP-binding</keyword>
<evidence type="ECO:0000256" key="1">
    <source>
        <dbReference type="ARBA" id="ARBA00006270"/>
    </source>
</evidence>
<name>A0A9P7D028_9AGAM</name>
<dbReference type="Proteomes" id="UP000714275">
    <property type="component" value="Unassembled WGS sequence"/>
</dbReference>
<dbReference type="PROSITE" id="PS51419">
    <property type="entry name" value="RAB"/>
    <property type="match status" value="1"/>
</dbReference>
<evidence type="ECO:0000256" key="2">
    <source>
        <dbReference type="ARBA" id="ARBA00022741"/>
    </source>
</evidence>
<evidence type="ECO:0000256" key="3">
    <source>
        <dbReference type="ARBA" id="ARBA00023134"/>
    </source>
</evidence>
<protein>
    <submittedName>
        <fullName evidence="6">Ras-domain-containing protein</fullName>
    </submittedName>
</protein>
<keyword evidence="4" id="KW-0449">Lipoprotein</keyword>
<dbReference type="SMART" id="SM00175">
    <property type="entry name" value="RAB"/>
    <property type="match status" value="1"/>
</dbReference>
<keyword evidence="4" id="KW-0636">Prenylation</keyword>
<dbReference type="Pfam" id="PF00071">
    <property type="entry name" value="Ras"/>
    <property type="match status" value="1"/>
</dbReference>
<sequence length="393" mass="42534">MRTIKLVVIGASGVGKTSLRGQYISGRFSTGYRATIGADFITKSLPDPKTPSEIISLQIWDTAGQERFSSLSSAFFRGADAVLLMFDVSAPETMHALTKWWEEFKHRAPVSDEEVNNFCCVVVGNKMDLLQPGMGVTTEEAQKFVQDLVPISEPEPAELLEGEIVVDDIVSGEDEDTIPEHELELGPDTDPSLLAPSARIDIQNHRKPSKSRSRSSTPHASTSLYGTFRSGVTSFHTPSSSLSDVYASARSSPLPGSHSGSPARVRRMTSLSSTTTTTSSSSALTITPSLFMKGQRPTTPPQPDPDLSLPSALPDLPDIGPKLFFTSAKTGTGVSDAFEYIALRVVKKWEYEEAVEARTVHVRDESDGDTVRLGLGLDDGRRKWKAPGVCCGQ</sequence>
<keyword evidence="2" id="KW-0547">Nucleotide-binding</keyword>
<dbReference type="EMBL" id="JABBWD010000050">
    <property type="protein sequence ID" value="KAG1772958.1"/>
    <property type="molecule type" value="Genomic_DNA"/>
</dbReference>
<dbReference type="SMART" id="SM00173">
    <property type="entry name" value="RAS"/>
    <property type="match status" value="1"/>
</dbReference>
<dbReference type="FunFam" id="3.40.50.300:FF:001447">
    <property type="entry name" value="Ras-related protein Rab-1B"/>
    <property type="match status" value="1"/>
</dbReference>
<evidence type="ECO:0000313" key="7">
    <source>
        <dbReference type="Proteomes" id="UP000714275"/>
    </source>
</evidence>
<dbReference type="OrthoDB" id="9989112at2759"/>
<keyword evidence="7" id="KW-1185">Reference proteome</keyword>
<dbReference type="SUPFAM" id="SSF52540">
    <property type="entry name" value="P-loop containing nucleoside triphosphate hydrolases"/>
    <property type="match status" value="1"/>
</dbReference>
<dbReference type="InterPro" id="IPR001806">
    <property type="entry name" value="Small_GTPase"/>
</dbReference>
<dbReference type="GO" id="GO:0003924">
    <property type="term" value="F:GTPase activity"/>
    <property type="evidence" value="ECO:0007669"/>
    <property type="project" value="InterPro"/>
</dbReference>
<dbReference type="NCBIfam" id="TIGR00231">
    <property type="entry name" value="small_GTP"/>
    <property type="match status" value="1"/>
</dbReference>
<dbReference type="AlphaFoldDB" id="A0A9P7D028"/>
<organism evidence="6 7">
    <name type="scientific">Suillus placidus</name>
    <dbReference type="NCBI Taxonomy" id="48579"/>
    <lineage>
        <taxon>Eukaryota</taxon>
        <taxon>Fungi</taxon>
        <taxon>Dikarya</taxon>
        <taxon>Basidiomycota</taxon>
        <taxon>Agaricomycotina</taxon>
        <taxon>Agaricomycetes</taxon>
        <taxon>Agaricomycetidae</taxon>
        <taxon>Boletales</taxon>
        <taxon>Suillineae</taxon>
        <taxon>Suillaceae</taxon>
        <taxon>Suillus</taxon>
    </lineage>
</organism>